<comment type="caution">
    <text evidence="7">The sequence shown here is derived from an EMBL/GenBank/DDBJ whole genome shotgun (WGS) entry which is preliminary data.</text>
</comment>
<feature type="transmembrane region" description="Helical" evidence="6">
    <location>
        <begin position="252"/>
        <end position="278"/>
    </location>
</feature>
<name>A0ABU3D108_9FLAO</name>
<evidence type="ECO:0000256" key="4">
    <source>
        <dbReference type="ARBA" id="ARBA00022989"/>
    </source>
</evidence>
<proteinExistence type="inferred from homology"/>
<dbReference type="PANTHER" id="PTHR21716">
    <property type="entry name" value="TRANSMEMBRANE PROTEIN"/>
    <property type="match status" value="1"/>
</dbReference>
<evidence type="ECO:0000256" key="1">
    <source>
        <dbReference type="ARBA" id="ARBA00004141"/>
    </source>
</evidence>
<reference evidence="7 8" key="1">
    <citation type="submission" date="2023-09" db="EMBL/GenBank/DDBJ databases">
        <authorList>
            <person name="Rey-Velasco X."/>
        </authorList>
    </citation>
    <scope>NUCLEOTIDE SEQUENCE [LARGE SCALE GENOMIC DNA]</scope>
    <source>
        <strain evidence="7 8">F117</strain>
    </source>
</reference>
<evidence type="ECO:0000313" key="7">
    <source>
        <dbReference type="EMBL" id="MDT0675096.1"/>
    </source>
</evidence>
<feature type="transmembrane region" description="Helical" evidence="6">
    <location>
        <begin position="69"/>
        <end position="91"/>
    </location>
</feature>
<feature type="transmembrane region" description="Helical" evidence="6">
    <location>
        <begin position="146"/>
        <end position="169"/>
    </location>
</feature>
<feature type="transmembrane region" description="Helical" evidence="6">
    <location>
        <begin position="12"/>
        <end position="34"/>
    </location>
</feature>
<feature type="transmembrane region" description="Helical" evidence="6">
    <location>
        <begin position="40"/>
        <end position="57"/>
    </location>
</feature>
<dbReference type="Proteomes" id="UP001262582">
    <property type="component" value="Unassembled WGS sequence"/>
</dbReference>
<gene>
    <name evidence="7" type="ORF">RM539_00680</name>
</gene>
<keyword evidence="5 6" id="KW-0472">Membrane</keyword>
<comment type="similarity">
    <text evidence="2">Belongs to the autoinducer-2 exporter (AI-2E) (TC 2.A.86) family.</text>
</comment>
<feature type="transmembrane region" description="Helical" evidence="6">
    <location>
        <begin position="299"/>
        <end position="332"/>
    </location>
</feature>
<accession>A0ABU3D108</accession>
<evidence type="ECO:0000313" key="8">
    <source>
        <dbReference type="Proteomes" id="UP001262582"/>
    </source>
</evidence>
<keyword evidence="8" id="KW-1185">Reference proteome</keyword>
<organism evidence="7 8">
    <name type="scientific">Autumnicola musiva</name>
    <dbReference type="NCBI Taxonomy" id="3075589"/>
    <lineage>
        <taxon>Bacteria</taxon>
        <taxon>Pseudomonadati</taxon>
        <taxon>Bacteroidota</taxon>
        <taxon>Flavobacteriia</taxon>
        <taxon>Flavobacteriales</taxon>
        <taxon>Flavobacteriaceae</taxon>
        <taxon>Autumnicola</taxon>
    </lineage>
</organism>
<protein>
    <submittedName>
        <fullName evidence="7">AI-2E family transporter</fullName>
    </submittedName>
</protein>
<sequence>MSANQKKETHYSFVQKVWIVGLIFSLIATILLIFEATFNILILVLAGSLFACFFRGISSYIRHKTGWSVKITLSISVIGTLLIIAGIFWLIGATVSSQTSQIEETFPVIIEDAQNSLNGSRVGREIMEQLEELQSSEKIPQYLSKFFMTTFGGIGDVYIILLIGIFFTISPHLYKSGIVLLVPPGKRDKAEAVLKHLGSGLTKWLAGKFIAMFAVFILTAIGLVILGMPMWLTLAVFAGILNFIPNFGPLAAMVPAVLMALAISPTTALIIIIMYTAIQLIESSFITPKAQQRLIEIPPALIIISQIFIGAMTGIWGVIFATPLVLIIIILVQDLYVKPMEEKDT</sequence>
<evidence type="ECO:0000256" key="5">
    <source>
        <dbReference type="ARBA" id="ARBA00023136"/>
    </source>
</evidence>
<dbReference type="EMBL" id="JAVRHK010000001">
    <property type="protein sequence ID" value="MDT0675096.1"/>
    <property type="molecule type" value="Genomic_DNA"/>
</dbReference>
<evidence type="ECO:0000256" key="2">
    <source>
        <dbReference type="ARBA" id="ARBA00009773"/>
    </source>
</evidence>
<dbReference type="InterPro" id="IPR002549">
    <property type="entry name" value="AI-2E-like"/>
</dbReference>
<evidence type="ECO:0000256" key="3">
    <source>
        <dbReference type="ARBA" id="ARBA00022692"/>
    </source>
</evidence>
<feature type="transmembrane region" description="Helical" evidence="6">
    <location>
        <begin position="209"/>
        <end position="232"/>
    </location>
</feature>
<dbReference type="PANTHER" id="PTHR21716:SF62">
    <property type="entry name" value="TRANSPORT PROTEIN YDBI-RELATED"/>
    <property type="match status" value="1"/>
</dbReference>
<dbReference type="RefSeq" id="WP_311501541.1">
    <property type="nucleotide sequence ID" value="NZ_JAVRHK010000001.1"/>
</dbReference>
<keyword evidence="4 6" id="KW-1133">Transmembrane helix</keyword>
<evidence type="ECO:0000256" key="6">
    <source>
        <dbReference type="SAM" id="Phobius"/>
    </source>
</evidence>
<dbReference type="Pfam" id="PF01594">
    <property type="entry name" value="AI-2E_transport"/>
    <property type="match status" value="1"/>
</dbReference>
<comment type="subcellular location">
    <subcellularLocation>
        <location evidence="1">Membrane</location>
        <topology evidence="1">Multi-pass membrane protein</topology>
    </subcellularLocation>
</comment>
<keyword evidence="3 6" id="KW-0812">Transmembrane</keyword>